<dbReference type="InterPro" id="IPR008816">
    <property type="entry name" value="Gly_zipper_2TM_dom"/>
</dbReference>
<dbReference type="PANTHER" id="PTHR35603:SF1">
    <property type="entry name" value="OUTER MEMBRANE LIPOPROTEIN SLYB"/>
    <property type="match status" value="1"/>
</dbReference>
<evidence type="ECO:0000256" key="5">
    <source>
        <dbReference type="ARBA" id="ARBA00023288"/>
    </source>
</evidence>
<dbReference type="Proteomes" id="UP000461670">
    <property type="component" value="Unassembled WGS sequence"/>
</dbReference>
<sequence>MPTTLTSPLRPSTWLVAGLAAVTLTLAGCASSLTGDTYSRSDARQVQSVQTGLITELRPVQIEGTKTPIGTIGGAAIGGVAGSAVGGGRGSAVAAIIGAIGGGLLGSATEEGLTRTQGVEITVLDSYGNTRAYVQQVSQGEVFRVGDRVRILTVNGNSRVAH</sequence>
<feature type="domain" description="Glycine zipper 2TM" evidence="6">
    <location>
        <begin position="69"/>
        <end position="109"/>
    </location>
</feature>
<name>A0A7V8FMW4_9BURK</name>
<keyword evidence="2" id="KW-0732">Signal</keyword>
<evidence type="ECO:0000259" key="6">
    <source>
        <dbReference type="Pfam" id="PF05433"/>
    </source>
</evidence>
<evidence type="ECO:0000256" key="1">
    <source>
        <dbReference type="ARBA" id="ARBA00004459"/>
    </source>
</evidence>
<protein>
    <submittedName>
        <fullName evidence="7">Outer membrane lipoprotein SlyB</fullName>
    </submittedName>
</protein>
<gene>
    <name evidence="7" type="primary">slyB</name>
    <name evidence="7" type="ORF">GAK30_02518</name>
</gene>
<dbReference type="PANTHER" id="PTHR35603">
    <property type="match status" value="1"/>
</dbReference>
<keyword evidence="3" id="KW-0472">Membrane</keyword>
<dbReference type="AlphaFoldDB" id="A0A7V8FMW4"/>
<dbReference type="GO" id="GO:0009279">
    <property type="term" value="C:cell outer membrane"/>
    <property type="evidence" value="ECO:0007669"/>
    <property type="project" value="UniProtKB-SubCell"/>
</dbReference>
<evidence type="ECO:0000256" key="3">
    <source>
        <dbReference type="ARBA" id="ARBA00023136"/>
    </source>
</evidence>
<reference evidence="8" key="1">
    <citation type="journal article" date="2020" name="MBio">
        <title>Horizontal gene transfer to a defensive symbiont with a reduced genome amongst a multipartite beetle microbiome.</title>
        <authorList>
            <person name="Waterworth S.C."/>
            <person name="Florez L.V."/>
            <person name="Rees E.R."/>
            <person name="Hertweck C."/>
            <person name="Kaltenpoth M."/>
            <person name="Kwan J.C."/>
        </authorList>
    </citation>
    <scope>NUCLEOTIDE SEQUENCE [LARGE SCALE GENOMIC DNA]</scope>
</reference>
<evidence type="ECO:0000256" key="2">
    <source>
        <dbReference type="ARBA" id="ARBA00022729"/>
    </source>
</evidence>
<keyword evidence="4" id="KW-0564">Palmitate</keyword>
<accession>A0A7V8FMW4</accession>
<keyword evidence="5 7" id="KW-0449">Lipoprotein</keyword>
<evidence type="ECO:0000256" key="4">
    <source>
        <dbReference type="ARBA" id="ARBA00023139"/>
    </source>
</evidence>
<comment type="subcellular location">
    <subcellularLocation>
        <location evidence="1">Cell outer membrane</location>
        <topology evidence="1">Lipid-anchor</topology>
    </subcellularLocation>
</comment>
<comment type="caution">
    <text evidence="7">The sequence shown here is derived from an EMBL/GenBank/DDBJ whole genome shotgun (WGS) entry which is preliminary data.</text>
</comment>
<proteinExistence type="predicted"/>
<evidence type="ECO:0000313" key="7">
    <source>
        <dbReference type="EMBL" id="KAF1020374.1"/>
    </source>
</evidence>
<dbReference type="InterPro" id="IPR051407">
    <property type="entry name" value="Bact_OM_lipoprot/Surf_antigen"/>
</dbReference>
<dbReference type="EMBL" id="WNDQ01000036">
    <property type="protein sequence ID" value="KAF1020374.1"/>
    <property type="molecule type" value="Genomic_DNA"/>
</dbReference>
<organism evidence="7 8">
    <name type="scientific">Paracidovorax wautersii</name>
    <dbReference type="NCBI Taxonomy" id="1177982"/>
    <lineage>
        <taxon>Bacteria</taxon>
        <taxon>Pseudomonadati</taxon>
        <taxon>Pseudomonadota</taxon>
        <taxon>Betaproteobacteria</taxon>
        <taxon>Burkholderiales</taxon>
        <taxon>Comamonadaceae</taxon>
        <taxon>Paracidovorax</taxon>
    </lineage>
</organism>
<evidence type="ECO:0000313" key="8">
    <source>
        <dbReference type="Proteomes" id="UP000461670"/>
    </source>
</evidence>
<dbReference type="Pfam" id="PF05433">
    <property type="entry name" value="Rick_17kDa_Anti"/>
    <property type="match status" value="1"/>
</dbReference>